<evidence type="ECO:0000256" key="7">
    <source>
        <dbReference type="ARBA" id="ARBA00022840"/>
    </source>
</evidence>
<evidence type="ECO:0000256" key="3">
    <source>
        <dbReference type="ARBA" id="ARBA00022598"/>
    </source>
</evidence>
<keyword evidence="2 11" id="KW-0820">tRNA-binding</keyword>
<evidence type="ECO:0000256" key="9">
    <source>
        <dbReference type="ARBA" id="ARBA00022917"/>
    </source>
</evidence>
<dbReference type="InterPro" id="IPR018163">
    <property type="entry name" value="Thr/Ala-tRNA-synth_IIc_edit"/>
</dbReference>
<dbReference type="EC" id="6.1.1.7" evidence="11"/>
<dbReference type="SUPFAM" id="SSF50447">
    <property type="entry name" value="Translation proteins"/>
    <property type="match status" value="1"/>
</dbReference>
<keyword evidence="9 11" id="KW-0648">Protein biosynthesis</keyword>
<dbReference type="Gene3D" id="3.10.310.40">
    <property type="match status" value="1"/>
</dbReference>
<keyword evidence="7 11" id="KW-0067">ATP-binding</keyword>
<dbReference type="FunFam" id="3.30.930.10:FF:000004">
    <property type="entry name" value="Alanine--tRNA ligase"/>
    <property type="match status" value="1"/>
</dbReference>
<keyword evidence="8 11" id="KW-0694">RNA-binding</keyword>
<feature type="coiled-coil region" evidence="12">
    <location>
        <begin position="739"/>
        <end position="773"/>
    </location>
</feature>
<dbReference type="Gene3D" id="3.30.980.10">
    <property type="entry name" value="Threonyl-trna Synthetase, Chain A, domain 2"/>
    <property type="match status" value="1"/>
</dbReference>
<feature type="binding site" evidence="11">
    <location>
        <position position="680"/>
    </location>
    <ligand>
        <name>Zn(2+)</name>
        <dbReference type="ChEBI" id="CHEBI:29105"/>
    </ligand>
</feature>
<feature type="binding site" evidence="11">
    <location>
        <position position="576"/>
    </location>
    <ligand>
        <name>Zn(2+)</name>
        <dbReference type="ChEBI" id="CHEBI:29105"/>
    </ligand>
</feature>
<dbReference type="PRINTS" id="PR00980">
    <property type="entry name" value="TRNASYNTHALA"/>
</dbReference>
<dbReference type="InterPro" id="IPR003156">
    <property type="entry name" value="DHHA1_dom"/>
</dbReference>
<dbReference type="InterPro" id="IPR018165">
    <property type="entry name" value="Ala-tRNA-synth_IIc_core"/>
</dbReference>
<feature type="domain" description="Alanyl-transfer RNA synthetases family profile" evidence="13">
    <location>
        <begin position="1"/>
        <end position="723"/>
    </location>
</feature>
<dbReference type="InterPro" id="IPR002318">
    <property type="entry name" value="Ala-tRNA-lgiase_IIc"/>
</dbReference>
<evidence type="ECO:0000256" key="8">
    <source>
        <dbReference type="ARBA" id="ARBA00022884"/>
    </source>
</evidence>
<comment type="function">
    <text evidence="11">Catalyzes the attachment of alanine to tRNA(Ala) in a two-step reaction: alanine is first activated by ATP to form Ala-AMP and then transferred to the acceptor end of tRNA(Ala). Also edits incorrectly charged Ser-tRNA(Ala) and Gly-tRNA(Ala) via its editing domain.</text>
</comment>
<comment type="subcellular location">
    <subcellularLocation>
        <location evidence="11">Cytoplasm</location>
    </subcellularLocation>
</comment>
<dbReference type="FunFam" id="3.10.310.40:FF:000001">
    <property type="entry name" value="Alanine--tRNA ligase"/>
    <property type="match status" value="1"/>
</dbReference>
<dbReference type="InterPro" id="IPR023033">
    <property type="entry name" value="Ala_tRNA_ligase_euk/bac"/>
</dbReference>
<dbReference type="FunFam" id="3.30.980.10:FF:000004">
    <property type="entry name" value="Alanine--tRNA ligase, cytoplasmic"/>
    <property type="match status" value="1"/>
</dbReference>
<dbReference type="NCBIfam" id="TIGR00344">
    <property type="entry name" value="alaS"/>
    <property type="match status" value="1"/>
</dbReference>
<evidence type="ECO:0000256" key="12">
    <source>
        <dbReference type="SAM" id="Coils"/>
    </source>
</evidence>
<comment type="similarity">
    <text evidence="1 11">Belongs to the class-II aminoacyl-tRNA synthetase family.</text>
</comment>
<keyword evidence="5 11" id="KW-0547">Nucleotide-binding</keyword>
<dbReference type="Pfam" id="PF07973">
    <property type="entry name" value="tRNA_SAD"/>
    <property type="match status" value="1"/>
</dbReference>
<evidence type="ECO:0000313" key="15">
    <source>
        <dbReference type="Proteomes" id="UP000315995"/>
    </source>
</evidence>
<sequence>MKPSDIRKSYLEYFEGQDHRVVESSPVVPQGDPTLLFTNAGMNQFKDVLLGNETRDYTRASSVQKCIRAGGKHNDLDEVGKDGRHLTFFEMLGNWSFGDYYKKEAIEWAWDYVLNVLELEEDRLYVTTYKDDDESYDIWVDEMGVPEERVLRLGDIEEGNEENFWSMGPTGPCGPCTEIHYDHHPEAGELVFDVGYDEDRIVEIWNLVFMEFNRDETGELNPLPMKSVDTGMGLDRVAMIKAGRDNVFQTELFTPIFEKTLALLGQEVPGQEVDDWDTFYAREDFTNFAVIADHVRTVLFAVCDGAKFSNEGRGYVLRRILRRAVRYGREIGFTEPFLHEVSKAVVEHYSDIYPELEAMGNEAGELMRLEEERFFRNIDRGIELFEQAAEKAQQADRDELTGEEVFQLHATYGFPPDLTEIMAEEKGLSIDWQGYEKLWSQHQETSRGKDVHADAAGVGDWVTIYDEQDSEFVGYDNTEVTTSITRFRPLEDDRYQILLTKTPFYAESGGQIGDRGVIKATDDSVVFRVVDTQKAPIGIVHTVEREKGTVDRDDTLKGEFVATVDETLRRQTMANHTATHLLHAALRDIVSDSIFQSGSLVAPDRLRFDFSHGEPLTDEQLRSIEDRVNRLIREGHDVTPHVDISRERAVDQMGAMAIFGEKYGDKVRVIEIPGESVELCGGTHVENTSDINLFRITGESGVAAGIRRIEAVTEQGAYESFRKDADTLDEVAKTLKTDAHDIIKRAKALLEERAELEKQVDRLSQKLAQTESSDLVSDAADIDGVKVIASTIGADTRDQMLAYADKLRQQLDQGVVLLASEIDGKAALLCVVTDSAFKERGLKAGPLINEAAKHVDGRGGGRPTLAQAGGTNVGGLQAAVDSFEEAVRNALG</sequence>
<comment type="catalytic activity">
    <reaction evidence="11">
        <text>tRNA(Ala) + L-alanine + ATP = L-alanyl-tRNA(Ala) + AMP + diphosphate</text>
        <dbReference type="Rhea" id="RHEA:12540"/>
        <dbReference type="Rhea" id="RHEA-COMP:9657"/>
        <dbReference type="Rhea" id="RHEA-COMP:9923"/>
        <dbReference type="ChEBI" id="CHEBI:30616"/>
        <dbReference type="ChEBI" id="CHEBI:33019"/>
        <dbReference type="ChEBI" id="CHEBI:57972"/>
        <dbReference type="ChEBI" id="CHEBI:78442"/>
        <dbReference type="ChEBI" id="CHEBI:78497"/>
        <dbReference type="ChEBI" id="CHEBI:456215"/>
        <dbReference type="EC" id="6.1.1.7"/>
    </reaction>
</comment>
<dbReference type="InterPro" id="IPR018162">
    <property type="entry name" value="Ala-tRNA-ligase_IIc_anticod-bd"/>
</dbReference>
<dbReference type="EMBL" id="CP041186">
    <property type="protein sequence ID" value="QDG54461.1"/>
    <property type="molecule type" value="Genomic_DNA"/>
</dbReference>
<dbReference type="GO" id="GO:0004813">
    <property type="term" value="F:alanine-tRNA ligase activity"/>
    <property type="evidence" value="ECO:0007669"/>
    <property type="project" value="UniProtKB-UniRule"/>
</dbReference>
<dbReference type="InterPro" id="IPR045864">
    <property type="entry name" value="aa-tRNA-synth_II/BPL/LPL"/>
</dbReference>
<keyword evidence="6 11" id="KW-0862">Zinc</keyword>
<dbReference type="Proteomes" id="UP000315995">
    <property type="component" value="Chromosome"/>
</dbReference>
<keyword evidence="12" id="KW-0175">Coiled coil</keyword>
<dbReference type="HAMAP" id="MF_00036_B">
    <property type="entry name" value="Ala_tRNA_synth_B"/>
    <property type="match status" value="1"/>
</dbReference>
<keyword evidence="10 11" id="KW-0030">Aminoacyl-tRNA synthetase</keyword>
<dbReference type="SUPFAM" id="SSF55186">
    <property type="entry name" value="ThrRS/AlaRS common domain"/>
    <property type="match status" value="1"/>
</dbReference>
<dbReference type="SMART" id="SM00863">
    <property type="entry name" value="tRNA_SAD"/>
    <property type="match status" value="1"/>
</dbReference>
<dbReference type="GO" id="GO:0008270">
    <property type="term" value="F:zinc ion binding"/>
    <property type="evidence" value="ECO:0007669"/>
    <property type="project" value="UniProtKB-UniRule"/>
</dbReference>
<dbReference type="PROSITE" id="PS50860">
    <property type="entry name" value="AA_TRNA_LIGASE_II_ALA"/>
    <property type="match status" value="1"/>
</dbReference>
<dbReference type="RefSeq" id="WP_141200905.1">
    <property type="nucleotide sequence ID" value="NZ_CP041186.1"/>
</dbReference>
<evidence type="ECO:0000256" key="10">
    <source>
        <dbReference type="ARBA" id="ARBA00023146"/>
    </source>
</evidence>
<reference evidence="14 15" key="1">
    <citation type="submission" date="2019-06" db="EMBL/GenBank/DDBJ databases">
        <title>Persicimonas caeni gen. nov., sp. nov., a predatory bacterium isolated from solar saltern.</title>
        <authorList>
            <person name="Wang S."/>
        </authorList>
    </citation>
    <scope>NUCLEOTIDE SEQUENCE [LARGE SCALE GENOMIC DNA]</scope>
    <source>
        <strain evidence="14 15">YN101</strain>
    </source>
</reference>
<dbReference type="SUPFAM" id="SSF55681">
    <property type="entry name" value="Class II aaRS and biotin synthetases"/>
    <property type="match status" value="1"/>
</dbReference>
<evidence type="ECO:0000256" key="2">
    <source>
        <dbReference type="ARBA" id="ARBA00022555"/>
    </source>
</evidence>
<dbReference type="CDD" id="cd00673">
    <property type="entry name" value="AlaRS_core"/>
    <property type="match status" value="1"/>
</dbReference>
<keyword evidence="11" id="KW-0963">Cytoplasm</keyword>
<dbReference type="GO" id="GO:0005829">
    <property type="term" value="C:cytosol"/>
    <property type="evidence" value="ECO:0007669"/>
    <property type="project" value="TreeGrafter"/>
</dbReference>
<dbReference type="PANTHER" id="PTHR11777">
    <property type="entry name" value="ALANYL-TRNA SYNTHETASE"/>
    <property type="match status" value="1"/>
</dbReference>
<name>A0A4Y6Q1I8_PERCE</name>
<dbReference type="Gene3D" id="3.30.54.20">
    <property type="match status" value="1"/>
</dbReference>
<dbReference type="SUPFAM" id="SSF101353">
    <property type="entry name" value="Putative anticodon-binding domain of alanyl-tRNA synthetase (AlaRS)"/>
    <property type="match status" value="1"/>
</dbReference>
<dbReference type="InterPro" id="IPR012947">
    <property type="entry name" value="tRNA_SAD"/>
</dbReference>
<dbReference type="AlphaFoldDB" id="A0A4Y6Q1I8"/>
<dbReference type="InterPro" id="IPR050058">
    <property type="entry name" value="Ala-tRNA_ligase"/>
</dbReference>
<evidence type="ECO:0000256" key="4">
    <source>
        <dbReference type="ARBA" id="ARBA00022723"/>
    </source>
</evidence>
<protein>
    <recommendedName>
        <fullName evidence="11">Alanine--tRNA ligase</fullName>
        <ecNumber evidence="11">6.1.1.7</ecNumber>
    </recommendedName>
    <alternativeName>
        <fullName evidence="11">Alanyl-tRNA synthetase</fullName>
        <shortName evidence="11">AlaRS</shortName>
    </alternativeName>
</protein>
<feature type="binding site" evidence="11">
    <location>
        <position position="684"/>
    </location>
    <ligand>
        <name>Zn(2+)</name>
        <dbReference type="ChEBI" id="CHEBI:29105"/>
    </ligand>
</feature>
<organism evidence="14 15">
    <name type="scientific">Persicimonas caeni</name>
    <dbReference type="NCBI Taxonomy" id="2292766"/>
    <lineage>
        <taxon>Bacteria</taxon>
        <taxon>Deltaproteobacteria</taxon>
        <taxon>Bradymonadales</taxon>
        <taxon>Bradymonadaceae</taxon>
        <taxon>Persicimonas</taxon>
    </lineage>
</organism>
<dbReference type="Gene3D" id="2.40.30.130">
    <property type="match status" value="1"/>
</dbReference>
<dbReference type="Pfam" id="PF02272">
    <property type="entry name" value="DHHA1"/>
    <property type="match status" value="1"/>
</dbReference>
<evidence type="ECO:0000259" key="13">
    <source>
        <dbReference type="PROSITE" id="PS50860"/>
    </source>
</evidence>
<dbReference type="OrthoDB" id="9803884at2"/>
<gene>
    <name evidence="11 14" type="primary">alaS</name>
    <name evidence="14" type="ORF">FIV42_28065</name>
</gene>
<keyword evidence="15" id="KW-1185">Reference proteome</keyword>
<keyword evidence="4 11" id="KW-0479">Metal-binding</keyword>
<feature type="binding site" evidence="11">
    <location>
        <position position="580"/>
    </location>
    <ligand>
        <name>Zn(2+)</name>
        <dbReference type="ChEBI" id="CHEBI:29105"/>
    </ligand>
</feature>
<dbReference type="GO" id="GO:0005524">
    <property type="term" value="F:ATP binding"/>
    <property type="evidence" value="ECO:0007669"/>
    <property type="project" value="UniProtKB-UniRule"/>
</dbReference>
<dbReference type="Gene3D" id="6.10.250.550">
    <property type="match status" value="1"/>
</dbReference>
<comment type="cofactor">
    <cofactor evidence="11">
        <name>Zn(2+)</name>
        <dbReference type="ChEBI" id="CHEBI:29105"/>
    </cofactor>
    <text evidence="11">Binds 1 zinc ion per subunit.</text>
</comment>
<evidence type="ECO:0000256" key="6">
    <source>
        <dbReference type="ARBA" id="ARBA00022833"/>
    </source>
</evidence>
<evidence type="ECO:0000256" key="11">
    <source>
        <dbReference type="HAMAP-Rule" id="MF_00036"/>
    </source>
</evidence>
<proteinExistence type="inferred from homology"/>
<evidence type="ECO:0000313" key="14">
    <source>
        <dbReference type="EMBL" id="QDG54461.1"/>
    </source>
</evidence>
<dbReference type="InterPro" id="IPR009000">
    <property type="entry name" value="Transl_B-barrel_sf"/>
</dbReference>
<comment type="domain">
    <text evidence="11">Consists of three domains; the N-terminal catalytic domain, the editing domain and the C-terminal C-Ala domain. The editing domain removes incorrectly charged amino acids, while the C-Ala domain, along with tRNA(Ala), serves as a bridge to cooperatively bring together the editing and aminoacylation centers thus stimulating deacylation of misacylated tRNAs.</text>
</comment>
<dbReference type="Pfam" id="PF01411">
    <property type="entry name" value="tRNA-synt_2c"/>
    <property type="match status" value="1"/>
</dbReference>
<dbReference type="InterPro" id="IPR018164">
    <property type="entry name" value="Ala-tRNA-synth_IIc_N"/>
</dbReference>
<keyword evidence="3 11" id="KW-0436">Ligase</keyword>
<dbReference type="Gene3D" id="3.30.930.10">
    <property type="entry name" value="Bira Bifunctional Protein, Domain 2"/>
    <property type="match status" value="1"/>
</dbReference>
<dbReference type="PANTHER" id="PTHR11777:SF9">
    <property type="entry name" value="ALANINE--TRNA LIGASE, CYTOPLASMIC"/>
    <property type="match status" value="1"/>
</dbReference>
<dbReference type="GO" id="GO:0002161">
    <property type="term" value="F:aminoacyl-tRNA deacylase activity"/>
    <property type="evidence" value="ECO:0007669"/>
    <property type="project" value="TreeGrafter"/>
</dbReference>
<accession>A0A4Y6Q1I8</accession>
<dbReference type="GO" id="GO:0000049">
    <property type="term" value="F:tRNA binding"/>
    <property type="evidence" value="ECO:0007669"/>
    <property type="project" value="UniProtKB-KW"/>
</dbReference>
<evidence type="ECO:0000256" key="5">
    <source>
        <dbReference type="ARBA" id="ARBA00022741"/>
    </source>
</evidence>
<dbReference type="GO" id="GO:0006419">
    <property type="term" value="P:alanyl-tRNA aminoacylation"/>
    <property type="evidence" value="ECO:0007669"/>
    <property type="project" value="UniProtKB-UniRule"/>
</dbReference>
<evidence type="ECO:0000256" key="1">
    <source>
        <dbReference type="ARBA" id="ARBA00008226"/>
    </source>
</evidence>
<accession>A0A5B8YCK3</accession>